<evidence type="ECO:0000313" key="5">
    <source>
        <dbReference type="Proteomes" id="UP000185779"/>
    </source>
</evidence>
<proteinExistence type="predicted"/>
<reference evidence="4 5" key="1">
    <citation type="submission" date="2016-05" db="EMBL/GenBank/DDBJ databases">
        <title>Microbial consortia oxidize butane by reversing methanogenesis.</title>
        <authorList>
            <person name="Laso-Perez R."/>
            <person name="Richter M."/>
            <person name="Wegener G."/>
            <person name="Musat F."/>
        </authorList>
    </citation>
    <scope>NUCLEOTIDE SEQUENCE [LARGE SCALE GENOMIC DNA]</scope>
    <source>
        <strain evidence="4">BOX1</strain>
    </source>
</reference>
<dbReference type="EMBL" id="DRIE01000008">
    <property type="protein sequence ID" value="HEC56371.1"/>
    <property type="molecule type" value="Genomic_DNA"/>
</dbReference>
<organism evidence="4 5">
    <name type="scientific">Candidatus Syntropharchaeum butanivorans</name>
    <dbReference type="NCBI Taxonomy" id="1839936"/>
    <lineage>
        <taxon>Archaea</taxon>
        <taxon>Methanobacteriati</taxon>
        <taxon>Methanobacteriota</taxon>
        <taxon>Stenosarchaea group</taxon>
        <taxon>Methanomicrobia</taxon>
        <taxon>Methanosarcinales</taxon>
        <taxon>ANME-2 cluster</taxon>
        <taxon>Candidatus Syntropharchaeum</taxon>
    </lineage>
</organism>
<dbReference type="InterPro" id="IPR036921">
    <property type="entry name" value="PurM-like_N_sf"/>
</dbReference>
<protein>
    <submittedName>
        <fullName evidence="4">Protein containing CopG-like DNA-binding</fullName>
    </submittedName>
    <submittedName>
        <fullName evidence="3">Ribbon-helix-helix protein, CopG family</fullName>
    </submittedName>
</protein>
<dbReference type="Pfam" id="PF01402">
    <property type="entry name" value="RHH_1"/>
    <property type="match status" value="1"/>
</dbReference>
<dbReference type="InterPro" id="IPR036676">
    <property type="entry name" value="PurM-like_C_sf"/>
</dbReference>
<dbReference type="GO" id="GO:0003677">
    <property type="term" value="F:DNA binding"/>
    <property type="evidence" value="ECO:0007669"/>
    <property type="project" value="UniProtKB-KW"/>
</dbReference>
<dbReference type="STRING" id="1839936.SBU_000636"/>
<evidence type="ECO:0000313" key="3">
    <source>
        <dbReference type="EMBL" id="HEC56371.1"/>
    </source>
</evidence>
<dbReference type="InterPro" id="IPR002145">
    <property type="entry name" value="CopG"/>
</dbReference>
<dbReference type="Proteomes" id="UP000185779">
    <property type="component" value="Unassembled WGS sequence"/>
</dbReference>
<dbReference type="EMBL" id="LYOR01000002">
    <property type="protein sequence ID" value="OFV66669.1"/>
    <property type="molecule type" value="Genomic_DNA"/>
</dbReference>
<dbReference type="SUPFAM" id="SSF55326">
    <property type="entry name" value="PurM N-terminal domain-like"/>
    <property type="match status" value="1"/>
</dbReference>
<keyword evidence="5" id="KW-1185">Reference proteome</keyword>
<accession>A0A1F2P5S7</accession>
<dbReference type="Gene3D" id="1.10.1220.10">
    <property type="entry name" value="Met repressor-like"/>
    <property type="match status" value="1"/>
</dbReference>
<dbReference type="InterPro" id="IPR013321">
    <property type="entry name" value="Arc_rbn_hlx_hlx"/>
</dbReference>
<name>A0A1F2P5S7_9EURY</name>
<evidence type="ECO:0000313" key="4">
    <source>
        <dbReference type="EMBL" id="OFV66669.1"/>
    </source>
</evidence>
<dbReference type="Proteomes" id="UP000885936">
    <property type="component" value="Unassembled WGS sequence"/>
</dbReference>
<comment type="caution">
    <text evidence="4">The sequence shown here is derived from an EMBL/GenBank/DDBJ whole genome shotgun (WGS) entry which is preliminary data.</text>
</comment>
<reference evidence="3" key="2">
    <citation type="journal article" date="2020" name="mSystems">
        <title>Genome- and Community-Level Interaction Insights into Carbon Utilization and Element Cycling Functions of Hydrothermarchaeota in Hydrothermal Sediment.</title>
        <authorList>
            <person name="Zhou Z."/>
            <person name="Liu Y."/>
            <person name="Xu W."/>
            <person name="Pan J."/>
            <person name="Luo Z.H."/>
            <person name="Li M."/>
        </authorList>
    </citation>
    <scope>NUCLEOTIDE SEQUENCE [LARGE SCALE GENOMIC DNA]</scope>
    <source>
        <strain evidence="3">HyVt-386</strain>
    </source>
</reference>
<evidence type="ECO:0000259" key="1">
    <source>
        <dbReference type="Pfam" id="PF00586"/>
    </source>
</evidence>
<feature type="domain" description="Ribbon-helix-helix protein CopG" evidence="2">
    <location>
        <begin position="4"/>
        <end position="39"/>
    </location>
</feature>
<dbReference type="InterPro" id="IPR016188">
    <property type="entry name" value="PurM-like_N"/>
</dbReference>
<dbReference type="InterPro" id="IPR010985">
    <property type="entry name" value="Ribbon_hlx_hlx"/>
</dbReference>
<dbReference type="GO" id="GO:0006355">
    <property type="term" value="P:regulation of DNA-templated transcription"/>
    <property type="evidence" value="ECO:0007669"/>
    <property type="project" value="InterPro"/>
</dbReference>
<evidence type="ECO:0000259" key="2">
    <source>
        <dbReference type="Pfam" id="PF01402"/>
    </source>
</evidence>
<dbReference type="SUPFAM" id="SSF47598">
    <property type="entry name" value="Ribbon-helix-helix"/>
    <property type="match status" value="1"/>
</dbReference>
<dbReference type="Pfam" id="PF00586">
    <property type="entry name" value="AIRS"/>
    <property type="match status" value="1"/>
</dbReference>
<gene>
    <name evidence="3" type="ORF">ENI32_00555</name>
    <name evidence="4" type="ORF">SBU_000636</name>
</gene>
<dbReference type="SUPFAM" id="SSF56042">
    <property type="entry name" value="PurM C-terminal domain-like"/>
    <property type="match status" value="1"/>
</dbReference>
<dbReference type="AlphaFoldDB" id="A0A1F2P5S7"/>
<dbReference type="Gene3D" id="3.30.1330.10">
    <property type="entry name" value="PurM-like, N-terminal domain"/>
    <property type="match status" value="1"/>
</dbReference>
<keyword evidence="4" id="KW-0238">DNA-binding</keyword>
<sequence length="303" mass="32868">MEPINVRLPRKVIERVDDIASKNGLTRSEVLRQALTIYLSLLENVGDFSGIRGLKIKPAEIGATRRKGLLLLHLKNRQVIALGATSCGGIGEKPGDVLKIDGRTLGRIMARTALIKVIVVGATPIALVCNLSVEFDPSGIEIFGGIRDEARKIGVIEILEGHTEENFKTRETGLGIVVVGIVEEDRLKIGRIRPGDIVLAVGKPHVGREVLEKGIIGLETALRLSRYESVHELLPVGSGGIRGAIGELERLYGLRVEVREGLKVDVRRSCGPSSVLLAMVSEEEVDRVVRGIEEDVEVIGRVL</sequence>
<feature type="domain" description="PurM-like N-terminal" evidence="1">
    <location>
        <begin position="100"/>
        <end position="182"/>
    </location>
</feature>
<dbReference type="CDD" id="cd22231">
    <property type="entry name" value="RHH_NikR_HicB-like"/>
    <property type="match status" value="1"/>
</dbReference>